<protein>
    <submittedName>
        <fullName evidence="2">Uncharacterized protein</fullName>
    </submittedName>
</protein>
<dbReference type="Proteomes" id="UP000693946">
    <property type="component" value="Unassembled WGS sequence"/>
</dbReference>
<reference evidence="2 3" key="1">
    <citation type="journal article" date="2021" name="Sci. Rep.">
        <title>Chromosome anchoring in Senegalese sole (Solea senegalensis) reveals sex-associated markers and genome rearrangements in flatfish.</title>
        <authorList>
            <person name="Guerrero-Cozar I."/>
            <person name="Gomez-Garrido J."/>
            <person name="Berbel C."/>
            <person name="Martinez-Blanch J.F."/>
            <person name="Alioto T."/>
            <person name="Claros M.G."/>
            <person name="Gagnaire P.A."/>
            <person name="Manchado M."/>
        </authorList>
    </citation>
    <scope>NUCLEOTIDE SEQUENCE [LARGE SCALE GENOMIC DNA]</scope>
    <source>
        <strain evidence="2">Sse05_10M</strain>
    </source>
</reference>
<feature type="region of interest" description="Disordered" evidence="1">
    <location>
        <begin position="1"/>
        <end position="53"/>
    </location>
</feature>
<sequence length="53" mass="5674">MNTEEEEEEEEEEETGLDGPDRSGEARGRGGISRRTWRDRAAAAAAAPAAALT</sequence>
<feature type="compositionally biased region" description="Acidic residues" evidence="1">
    <location>
        <begin position="1"/>
        <end position="16"/>
    </location>
</feature>
<dbReference type="AlphaFoldDB" id="A0AAV6PHK8"/>
<evidence type="ECO:0000313" key="2">
    <source>
        <dbReference type="EMBL" id="KAG7463153.1"/>
    </source>
</evidence>
<dbReference type="EMBL" id="JAGKHQ010000931">
    <property type="protein sequence ID" value="KAG7463153.1"/>
    <property type="molecule type" value="Genomic_DNA"/>
</dbReference>
<gene>
    <name evidence="2" type="ORF">JOB18_038813</name>
</gene>
<feature type="compositionally biased region" description="Low complexity" evidence="1">
    <location>
        <begin position="42"/>
        <end position="53"/>
    </location>
</feature>
<keyword evidence="3" id="KW-1185">Reference proteome</keyword>
<evidence type="ECO:0000313" key="3">
    <source>
        <dbReference type="Proteomes" id="UP000693946"/>
    </source>
</evidence>
<organism evidence="2 3">
    <name type="scientific">Solea senegalensis</name>
    <name type="common">Senegalese sole</name>
    <dbReference type="NCBI Taxonomy" id="28829"/>
    <lineage>
        <taxon>Eukaryota</taxon>
        <taxon>Metazoa</taxon>
        <taxon>Chordata</taxon>
        <taxon>Craniata</taxon>
        <taxon>Vertebrata</taxon>
        <taxon>Euteleostomi</taxon>
        <taxon>Actinopterygii</taxon>
        <taxon>Neopterygii</taxon>
        <taxon>Teleostei</taxon>
        <taxon>Neoteleostei</taxon>
        <taxon>Acanthomorphata</taxon>
        <taxon>Carangaria</taxon>
        <taxon>Pleuronectiformes</taxon>
        <taxon>Pleuronectoidei</taxon>
        <taxon>Soleidae</taxon>
        <taxon>Solea</taxon>
    </lineage>
</organism>
<feature type="compositionally biased region" description="Basic and acidic residues" evidence="1">
    <location>
        <begin position="19"/>
        <end position="28"/>
    </location>
</feature>
<accession>A0AAV6PHK8</accession>
<feature type="non-terminal residue" evidence="2">
    <location>
        <position position="53"/>
    </location>
</feature>
<comment type="caution">
    <text evidence="2">The sequence shown here is derived from an EMBL/GenBank/DDBJ whole genome shotgun (WGS) entry which is preliminary data.</text>
</comment>
<proteinExistence type="predicted"/>
<evidence type="ECO:0000256" key="1">
    <source>
        <dbReference type="SAM" id="MobiDB-lite"/>
    </source>
</evidence>
<name>A0AAV6PHK8_SOLSE</name>